<dbReference type="InterPro" id="IPR017853">
    <property type="entry name" value="GH"/>
</dbReference>
<evidence type="ECO:0000313" key="3">
    <source>
        <dbReference type="Proteomes" id="UP000280271"/>
    </source>
</evidence>
<keyword evidence="1" id="KW-0732">Signal</keyword>
<gene>
    <name evidence="2" type="ORF">D9K81_11825</name>
</gene>
<comment type="caution">
    <text evidence="2">The sequence shown here is derived from an EMBL/GenBank/DDBJ whole genome shotgun (WGS) entry which is preliminary data.</text>
</comment>
<protein>
    <submittedName>
        <fullName evidence="2">DUF3142 domain-containing protein</fullName>
    </submittedName>
</protein>
<dbReference type="RefSeq" id="WP_120374797.1">
    <property type="nucleotide sequence ID" value="NZ_RCHC01000012.1"/>
</dbReference>
<name>A0ABX9TV64_9GAMM</name>
<feature type="signal peptide" evidence="1">
    <location>
        <begin position="1"/>
        <end position="29"/>
    </location>
</feature>
<dbReference type="SUPFAM" id="SSF51445">
    <property type="entry name" value="(Trans)glycosidases"/>
    <property type="match status" value="1"/>
</dbReference>
<dbReference type="InterPro" id="IPR021488">
    <property type="entry name" value="DUF3142"/>
</dbReference>
<dbReference type="Gene3D" id="3.20.20.80">
    <property type="entry name" value="Glycosidases"/>
    <property type="match status" value="1"/>
</dbReference>
<sequence length="252" mass="29261">MKAWLTSVCIILCYTFALTACKPSQSAQASESINANNYESFWIWGNIKSAPYLSQAKELYILQGNIHFDRSTKQSILTAQGIAPTHIPHQKIWLVYRSHHLNWNNNELISILKRVKRWENMGNRIEGIQIDFDAKTQNLHDYAVFLTQLRSQLPRKYKLSITGLMDWSNLQNTKTLQLLRQSIDEIAIQTYQGSTTIPNYSKYLSKIAKLNLPFKIGLVQYGQWDRSIDFTNNPHFKGYIVFLLREPPNSNY</sequence>
<evidence type="ECO:0000256" key="1">
    <source>
        <dbReference type="SAM" id="SignalP"/>
    </source>
</evidence>
<feature type="chain" id="PRO_5046248817" evidence="1">
    <location>
        <begin position="30"/>
        <end position="252"/>
    </location>
</feature>
<keyword evidence="3" id="KW-1185">Reference proteome</keyword>
<organism evidence="2 3">
    <name type="scientific">Acinetobacter chengduensis</name>
    <dbReference type="NCBI Taxonomy" id="2420890"/>
    <lineage>
        <taxon>Bacteria</taxon>
        <taxon>Pseudomonadati</taxon>
        <taxon>Pseudomonadota</taxon>
        <taxon>Gammaproteobacteria</taxon>
        <taxon>Moraxellales</taxon>
        <taxon>Moraxellaceae</taxon>
        <taxon>Acinetobacter</taxon>
    </lineage>
</organism>
<proteinExistence type="predicted"/>
<dbReference type="EMBL" id="RCHC01000012">
    <property type="protein sequence ID" value="RLL20682.1"/>
    <property type="molecule type" value="Genomic_DNA"/>
</dbReference>
<dbReference type="Proteomes" id="UP000280271">
    <property type="component" value="Unassembled WGS sequence"/>
</dbReference>
<evidence type="ECO:0000313" key="2">
    <source>
        <dbReference type="EMBL" id="RLL20682.1"/>
    </source>
</evidence>
<accession>A0ABX9TV64</accession>
<dbReference type="Pfam" id="PF11340">
    <property type="entry name" value="DUF3142"/>
    <property type="match status" value="1"/>
</dbReference>
<dbReference type="PROSITE" id="PS51257">
    <property type="entry name" value="PROKAR_LIPOPROTEIN"/>
    <property type="match status" value="1"/>
</dbReference>
<reference evidence="2 3" key="1">
    <citation type="submission" date="2018-09" db="EMBL/GenBank/DDBJ databases">
        <title>The draft genome of Acinetobacter sp. strains.</title>
        <authorList>
            <person name="Qin J."/>
            <person name="Feng Y."/>
            <person name="Zong Z."/>
        </authorList>
    </citation>
    <scope>NUCLEOTIDE SEQUENCE [LARGE SCALE GENOMIC DNA]</scope>
    <source>
        <strain evidence="2 3">WCHAc060005</strain>
    </source>
</reference>